<evidence type="ECO:0000259" key="2">
    <source>
        <dbReference type="Pfam" id="PF02771"/>
    </source>
</evidence>
<dbReference type="SUPFAM" id="SSF56645">
    <property type="entry name" value="Acyl-CoA dehydrogenase NM domain-like"/>
    <property type="match status" value="1"/>
</dbReference>
<name>A0A3B0SA55_9ZZZZ</name>
<feature type="domain" description="Acyl-CoA dehydrogenase/oxidase N-terminal" evidence="2">
    <location>
        <begin position="39"/>
        <end position="126"/>
    </location>
</feature>
<organism evidence="3">
    <name type="scientific">hydrothermal vent metagenome</name>
    <dbReference type="NCBI Taxonomy" id="652676"/>
    <lineage>
        <taxon>unclassified sequences</taxon>
        <taxon>metagenomes</taxon>
        <taxon>ecological metagenomes</taxon>
    </lineage>
</organism>
<sequence length="161" mass="18337">MSDLETFRKDARAWLEENCPAEMRDGAGGEENICWGGRNWKFQSEAQKTWLNRMAEKGWTVPAWPKEYGGGGLTKEEIKILKSEMRDMKARSPLESFGIWMLGPALLKYGTHEQKLHFLPAITRGEIRWCQGYSEPNAGSDLASLQCKCEDKGDHWLVNGQ</sequence>
<dbReference type="InterPro" id="IPR046373">
    <property type="entry name" value="Acyl-CoA_Oxase/DH_mid-dom_sf"/>
</dbReference>
<dbReference type="Pfam" id="PF02771">
    <property type="entry name" value="Acyl-CoA_dh_N"/>
    <property type="match status" value="1"/>
</dbReference>
<dbReference type="AlphaFoldDB" id="A0A3B0SA55"/>
<reference evidence="3" key="1">
    <citation type="submission" date="2018-06" db="EMBL/GenBank/DDBJ databases">
        <authorList>
            <person name="Zhirakovskaya E."/>
        </authorList>
    </citation>
    <scope>NUCLEOTIDE SEQUENCE</scope>
</reference>
<feature type="non-terminal residue" evidence="3">
    <location>
        <position position="161"/>
    </location>
</feature>
<dbReference type="GO" id="GO:0005886">
    <property type="term" value="C:plasma membrane"/>
    <property type="evidence" value="ECO:0007669"/>
    <property type="project" value="TreeGrafter"/>
</dbReference>
<dbReference type="InterPro" id="IPR013786">
    <property type="entry name" value="AcylCoA_DH/ox_N"/>
</dbReference>
<dbReference type="PANTHER" id="PTHR43292">
    <property type="entry name" value="ACYL-COA DEHYDROGENASE"/>
    <property type="match status" value="1"/>
</dbReference>
<protein>
    <submittedName>
        <fullName evidence="3">Acyl-CoA dehydrogenase, long-chain specific</fullName>
        <ecNumber evidence="3">1.3.8.8</ecNumber>
    </submittedName>
</protein>
<dbReference type="PANTHER" id="PTHR43292:SF3">
    <property type="entry name" value="ACYL-COA DEHYDROGENASE FADE29"/>
    <property type="match status" value="1"/>
</dbReference>
<dbReference type="InterPro" id="IPR009100">
    <property type="entry name" value="AcylCoA_DH/oxidase_NM_dom_sf"/>
</dbReference>
<dbReference type="InterPro" id="IPR037069">
    <property type="entry name" value="AcylCoA_DH/ox_N_sf"/>
</dbReference>
<accession>A0A3B0SA55</accession>
<dbReference type="EC" id="1.3.8.8" evidence="3"/>
<gene>
    <name evidence="3" type="ORF">MNBD_ALPHA05-2562</name>
</gene>
<dbReference type="InterPro" id="IPR052161">
    <property type="entry name" value="Mycobact_Acyl-CoA_DH"/>
</dbReference>
<dbReference type="GO" id="GO:0004466">
    <property type="term" value="F:long-chain fatty acyl-CoA dehydrogenase activity"/>
    <property type="evidence" value="ECO:0007669"/>
    <property type="project" value="UniProtKB-EC"/>
</dbReference>
<dbReference type="Gene3D" id="2.40.110.10">
    <property type="entry name" value="Butyryl-CoA Dehydrogenase, subunit A, domain 2"/>
    <property type="match status" value="1"/>
</dbReference>
<keyword evidence="1 3" id="KW-0560">Oxidoreductase</keyword>
<dbReference type="EMBL" id="UOEH01000351">
    <property type="protein sequence ID" value="VAW01948.1"/>
    <property type="molecule type" value="Genomic_DNA"/>
</dbReference>
<dbReference type="Gene3D" id="1.10.540.10">
    <property type="entry name" value="Acyl-CoA dehydrogenase/oxidase, N-terminal domain"/>
    <property type="match status" value="1"/>
</dbReference>
<evidence type="ECO:0000256" key="1">
    <source>
        <dbReference type="ARBA" id="ARBA00023002"/>
    </source>
</evidence>
<evidence type="ECO:0000313" key="3">
    <source>
        <dbReference type="EMBL" id="VAW01948.1"/>
    </source>
</evidence>
<dbReference type="GO" id="GO:0050660">
    <property type="term" value="F:flavin adenine dinucleotide binding"/>
    <property type="evidence" value="ECO:0007669"/>
    <property type="project" value="InterPro"/>
</dbReference>
<proteinExistence type="predicted"/>